<feature type="binding site" evidence="15">
    <location>
        <position position="244"/>
    </location>
    <ligand>
        <name>Mg(2+)</name>
        <dbReference type="ChEBI" id="CHEBI:18420"/>
        <label>1</label>
    </ligand>
</feature>
<dbReference type="InterPro" id="IPR005905">
    <property type="entry name" value="D_ala_D_ala"/>
</dbReference>
<dbReference type="PIRSF" id="PIRSF039102">
    <property type="entry name" value="Ddl/VanB"/>
    <property type="match status" value="1"/>
</dbReference>
<dbReference type="InterPro" id="IPR000291">
    <property type="entry name" value="D-Ala_lig_Van_CS"/>
</dbReference>
<evidence type="ECO:0000256" key="4">
    <source>
        <dbReference type="ARBA" id="ARBA00012216"/>
    </source>
</evidence>
<comment type="cofactor">
    <cofactor evidence="1">
        <name>Mn(2+)</name>
        <dbReference type="ChEBI" id="CHEBI:29035"/>
    </cofactor>
</comment>
<dbReference type="InterPro" id="IPR013815">
    <property type="entry name" value="ATP_grasp_subdomain_1"/>
</dbReference>
<feature type="binding site" evidence="15">
    <location>
        <position position="259"/>
    </location>
    <ligand>
        <name>Mg(2+)</name>
        <dbReference type="ChEBI" id="CHEBI:18420"/>
        <label>2</label>
    </ligand>
</feature>
<dbReference type="OrthoDB" id="9813261at2"/>
<comment type="catalytic activity">
    <reaction evidence="12 13">
        <text>2 D-alanine + ATP = D-alanyl-D-alanine + ADP + phosphate + H(+)</text>
        <dbReference type="Rhea" id="RHEA:11224"/>
        <dbReference type="ChEBI" id="CHEBI:15378"/>
        <dbReference type="ChEBI" id="CHEBI:30616"/>
        <dbReference type="ChEBI" id="CHEBI:43474"/>
        <dbReference type="ChEBI" id="CHEBI:57416"/>
        <dbReference type="ChEBI" id="CHEBI:57822"/>
        <dbReference type="ChEBI" id="CHEBI:456216"/>
        <dbReference type="EC" id="6.3.2.4"/>
    </reaction>
</comment>
<dbReference type="EC" id="6.3.2.4" evidence="4 13"/>
<dbReference type="InterPro" id="IPR016185">
    <property type="entry name" value="PreATP-grasp_dom_sf"/>
</dbReference>
<evidence type="ECO:0000256" key="8">
    <source>
        <dbReference type="ARBA" id="ARBA00022840"/>
    </source>
</evidence>
<dbReference type="GO" id="GO:0008360">
    <property type="term" value="P:regulation of cell shape"/>
    <property type="evidence" value="ECO:0007669"/>
    <property type="project" value="UniProtKB-KW"/>
</dbReference>
<comment type="function">
    <text evidence="13">Cell wall formation.</text>
</comment>
<dbReference type="PROSITE" id="PS00844">
    <property type="entry name" value="DALA_DALA_LIGASE_2"/>
    <property type="match status" value="1"/>
</dbReference>
<dbReference type="GO" id="GO:0005737">
    <property type="term" value="C:cytoplasm"/>
    <property type="evidence" value="ECO:0007669"/>
    <property type="project" value="UniProtKB-SubCell"/>
</dbReference>
<feature type="active site" evidence="14">
    <location>
        <position position="18"/>
    </location>
</feature>
<evidence type="ECO:0000256" key="12">
    <source>
        <dbReference type="ARBA" id="ARBA00047614"/>
    </source>
</evidence>
<feature type="active site" evidence="14">
    <location>
        <position position="138"/>
    </location>
</feature>
<feature type="binding site" evidence="15">
    <location>
        <position position="257"/>
    </location>
    <ligand>
        <name>Mg(2+)</name>
        <dbReference type="ChEBI" id="CHEBI:18420"/>
        <label>1</label>
    </ligand>
</feature>
<gene>
    <name evidence="13" type="primary">ddl</name>
    <name evidence="18" type="ORF">CLV39_1321</name>
</gene>
<accession>A0A3M0B772</accession>
<keyword evidence="11 13" id="KW-0961">Cell wall biogenesis/degradation</keyword>
<dbReference type="RefSeq" id="WP_121923431.1">
    <property type="nucleotide sequence ID" value="NZ_REFO01000013.1"/>
</dbReference>
<evidence type="ECO:0000259" key="17">
    <source>
        <dbReference type="PROSITE" id="PS50975"/>
    </source>
</evidence>
<organism evidence="18 19">
    <name type="scientific">Hydrogenothermus marinus</name>
    <dbReference type="NCBI Taxonomy" id="133270"/>
    <lineage>
        <taxon>Bacteria</taxon>
        <taxon>Pseudomonadati</taxon>
        <taxon>Aquificota</taxon>
        <taxon>Aquificia</taxon>
        <taxon>Aquificales</taxon>
        <taxon>Hydrogenothermaceae</taxon>
        <taxon>Hydrogenothermus</taxon>
    </lineage>
</organism>
<feature type="active site" evidence="14">
    <location>
        <position position="268"/>
    </location>
</feature>
<protein>
    <recommendedName>
        <fullName evidence="4 13">D-alanine--D-alanine ligase</fullName>
        <ecNumber evidence="4 13">6.3.2.4</ecNumber>
    </recommendedName>
    <alternativeName>
        <fullName evidence="13">D-Ala-D-Ala ligase</fullName>
    </alternativeName>
    <alternativeName>
        <fullName evidence="13">D-alanylalanine synthetase</fullName>
    </alternativeName>
</protein>
<feature type="binding site" evidence="15">
    <location>
        <position position="257"/>
    </location>
    <ligand>
        <name>Mg(2+)</name>
        <dbReference type="ChEBI" id="CHEBI:18420"/>
        <label>2</label>
    </ligand>
</feature>
<dbReference type="PROSITE" id="PS50975">
    <property type="entry name" value="ATP_GRASP"/>
    <property type="match status" value="1"/>
</dbReference>
<dbReference type="SUPFAM" id="SSF56059">
    <property type="entry name" value="Glutathione synthetase ATP-binding domain-like"/>
    <property type="match status" value="1"/>
</dbReference>
<evidence type="ECO:0000256" key="9">
    <source>
        <dbReference type="ARBA" id="ARBA00022960"/>
    </source>
</evidence>
<comment type="subcellular location">
    <subcellularLocation>
        <location evidence="2 13">Cytoplasm</location>
    </subcellularLocation>
</comment>
<dbReference type="PANTHER" id="PTHR23132:SF23">
    <property type="entry name" value="D-ALANINE--D-ALANINE LIGASE B"/>
    <property type="match status" value="1"/>
</dbReference>
<keyword evidence="19" id="KW-1185">Reference proteome</keyword>
<dbReference type="Proteomes" id="UP000280842">
    <property type="component" value="Unassembled WGS sequence"/>
</dbReference>
<evidence type="ECO:0000256" key="10">
    <source>
        <dbReference type="ARBA" id="ARBA00022984"/>
    </source>
</evidence>
<name>A0A3M0B772_9AQUI</name>
<evidence type="ECO:0000256" key="6">
    <source>
        <dbReference type="ARBA" id="ARBA00022598"/>
    </source>
</evidence>
<evidence type="ECO:0000256" key="14">
    <source>
        <dbReference type="PIRSR" id="PIRSR039102-1"/>
    </source>
</evidence>
<feature type="domain" description="ATP-grasp" evidence="17">
    <location>
        <begin position="94"/>
        <end position="290"/>
    </location>
</feature>
<dbReference type="GO" id="GO:0005524">
    <property type="term" value="F:ATP binding"/>
    <property type="evidence" value="ECO:0007669"/>
    <property type="project" value="UniProtKB-UniRule"/>
</dbReference>
<evidence type="ECO:0000256" key="7">
    <source>
        <dbReference type="ARBA" id="ARBA00022741"/>
    </source>
</evidence>
<evidence type="ECO:0000256" key="15">
    <source>
        <dbReference type="PIRSR" id="PIRSR039102-3"/>
    </source>
</evidence>
<evidence type="ECO:0000256" key="16">
    <source>
        <dbReference type="PROSITE-ProRule" id="PRU00409"/>
    </source>
</evidence>
<evidence type="ECO:0000256" key="11">
    <source>
        <dbReference type="ARBA" id="ARBA00023316"/>
    </source>
</evidence>
<reference evidence="18 19" key="1">
    <citation type="submission" date="2018-10" db="EMBL/GenBank/DDBJ databases">
        <title>Genomic Encyclopedia of Archaeal and Bacterial Type Strains, Phase II (KMG-II): from individual species to whole genera.</title>
        <authorList>
            <person name="Goeker M."/>
        </authorList>
    </citation>
    <scope>NUCLEOTIDE SEQUENCE [LARGE SCALE GENOMIC DNA]</scope>
    <source>
        <strain evidence="18 19">VM1</strain>
    </source>
</reference>
<dbReference type="InterPro" id="IPR011761">
    <property type="entry name" value="ATP-grasp"/>
</dbReference>
<evidence type="ECO:0000256" key="5">
    <source>
        <dbReference type="ARBA" id="ARBA00022490"/>
    </source>
</evidence>
<dbReference type="AlphaFoldDB" id="A0A3M0B772"/>
<comment type="cofactor">
    <cofactor evidence="15">
        <name>Mg(2+)</name>
        <dbReference type="ChEBI" id="CHEBI:18420"/>
    </cofactor>
    <cofactor evidence="15">
        <name>Mn(2+)</name>
        <dbReference type="ChEBI" id="CHEBI:29035"/>
    </cofactor>
    <text evidence="15">Binds 2 magnesium or manganese ions per subunit.</text>
</comment>
<dbReference type="EMBL" id="REFO01000013">
    <property type="protein sequence ID" value="RMA93260.1"/>
    <property type="molecule type" value="Genomic_DNA"/>
</dbReference>
<dbReference type="Gene3D" id="3.40.50.20">
    <property type="match status" value="1"/>
</dbReference>
<evidence type="ECO:0000256" key="1">
    <source>
        <dbReference type="ARBA" id="ARBA00001936"/>
    </source>
</evidence>
<keyword evidence="6 13" id="KW-0436">Ligase</keyword>
<sequence length="298" mass="33793">MSKKNIKIALLYGGFSKEREISIKTGKAVENALKRLDYIFKVFDPINRENFIKEIVSYKPDLAFIALHGKGGEDGQIQALLEFLNIKYTGCDFKTSAICMDKKLTKKILSTYNIPVPKDYNLENLKLPAVFKPKEEGSSIGVYIVKDKNQLKEVLNKIENLDDYLIEEYIEGRELTVSILNGKVLPIIEIKTQSGFYDFENKYISNETQYLCPAPLTKNLEEKINDISLKCYNYLNCKGAIRVDIILSKDNNPFVLEINTIPGMTDHSLLPKAAAYVGISFDNLVEKIIEGALNEKKD</sequence>
<keyword evidence="15" id="KW-0479">Metal-binding</keyword>
<proteinExistence type="inferred from homology"/>
<dbReference type="GO" id="GO:0008716">
    <property type="term" value="F:D-alanine-D-alanine ligase activity"/>
    <property type="evidence" value="ECO:0007669"/>
    <property type="project" value="UniProtKB-UniRule"/>
</dbReference>
<comment type="pathway">
    <text evidence="13">Cell wall biogenesis; peptidoglycan biosynthesis.</text>
</comment>
<keyword evidence="15" id="KW-0464">Manganese</keyword>
<dbReference type="Gene3D" id="3.30.1490.20">
    <property type="entry name" value="ATP-grasp fold, A domain"/>
    <property type="match status" value="1"/>
</dbReference>
<keyword evidence="8 16" id="KW-0067">ATP-binding</keyword>
<comment type="similarity">
    <text evidence="3 13">Belongs to the D-alanine--D-alanine ligase family.</text>
</comment>
<dbReference type="NCBIfam" id="TIGR01205">
    <property type="entry name" value="D_ala_D_alaTIGR"/>
    <property type="match status" value="1"/>
</dbReference>
<dbReference type="Gene3D" id="3.30.470.20">
    <property type="entry name" value="ATP-grasp fold, B domain"/>
    <property type="match status" value="1"/>
</dbReference>
<comment type="caution">
    <text evidence="18">The sequence shown here is derived from an EMBL/GenBank/DDBJ whole genome shotgun (WGS) entry which is preliminary data.</text>
</comment>
<keyword evidence="7 16" id="KW-0547">Nucleotide-binding</keyword>
<evidence type="ECO:0000313" key="18">
    <source>
        <dbReference type="EMBL" id="RMA93260.1"/>
    </source>
</evidence>
<dbReference type="InterPro" id="IPR011095">
    <property type="entry name" value="Dala_Dala_lig_C"/>
</dbReference>
<dbReference type="NCBIfam" id="NF002378">
    <property type="entry name" value="PRK01372.1"/>
    <property type="match status" value="1"/>
</dbReference>
<dbReference type="GO" id="GO:0071555">
    <property type="term" value="P:cell wall organization"/>
    <property type="evidence" value="ECO:0007669"/>
    <property type="project" value="UniProtKB-KW"/>
</dbReference>
<dbReference type="InterPro" id="IPR011127">
    <property type="entry name" value="Dala_Dala_lig_N"/>
</dbReference>
<keyword evidence="9 13" id="KW-0133">Cell shape</keyword>
<keyword evidence="15" id="KW-0460">Magnesium</keyword>
<dbReference type="HAMAP" id="MF_00047">
    <property type="entry name" value="Dala_Dala_lig"/>
    <property type="match status" value="1"/>
</dbReference>
<dbReference type="SUPFAM" id="SSF52440">
    <property type="entry name" value="PreATP-grasp domain"/>
    <property type="match status" value="1"/>
</dbReference>
<dbReference type="PANTHER" id="PTHR23132">
    <property type="entry name" value="D-ALANINE--D-ALANINE LIGASE"/>
    <property type="match status" value="1"/>
</dbReference>
<keyword evidence="5 13" id="KW-0963">Cytoplasm</keyword>
<dbReference type="Pfam" id="PF01820">
    <property type="entry name" value="Dala_Dala_lig_N"/>
    <property type="match status" value="1"/>
</dbReference>
<evidence type="ECO:0000256" key="3">
    <source>
        <dbReference type="ARBA" id="ARBA00010871"/>
    </source>
</evidence>
<dbReference type="GO" id="GO:0046872">
    <property type="term" value="F:metal ion binding"/>
    <property type="evidence" value="ECO:0007669"/>
    <property type="project" value="UniProtKB-KW"/>
</dbReference>
<evidence type="ECO:0000256" key="13">
    <source>
        <dbReference type="HAMAP-Rule" id="MF_00047"/>
    </source>
</evidence>
<dbReference type="PROSITE" id="PS00843">
    <property type="entry name" value="DALA_DALA_LIGASE_1"/>
    <property type="match status" value="1"/>
</dbReference>
<dbReference type="GO" id="GO:0009252">
    <property type="term" value="P:peptidoglycan biosynthetic process"/>
    <property type="evidence" value="ECO:0007669"/>
    <property type="project" value="UniProtKB-UniRule"/>
</dbReference>
<keyword evidence="10 13" id="KW-0573">Peptidoglycan synthesis</keyword>
<dbReference type="Pfam" id="PF07478">
    <property type="entry name" value="Dala_Dala_lig_C"/>
    <property type="match status" value="1"/>
</dbReference>
<evidence type="ECO:0000313" key="19">
    <source>
        <dbReference type="Proteomes" id="UP000280842"/>
    </source>
</evidence>
<dbReference type="UniPathway" id="UPA00219"/>
<evidence type="ECO:0000256" key="2">
    <source>
        <dbReference type="ARBA" id="ARBA00004496"/>
    </source>
</evidence>